<keyword evidence="1" id="KW-0812">Transmembrane</keyword>
<protein>
    <submittedName>
        <fullName evidence="2">Uncharacterized protein</fullName>
    </submittedName>
</protein>
<evidence type="ECO:0000313" key="2">
    <source>
        <dbReference type="EMBL" id="KAE9544141.1"/>
    </source>
</evidence>
<dbReference type="EMBL" id="VYZN01000003">
    <property type="protein sequence ID" value="KAE9544141.1"/>
    <property type="molecule type" value="Genomic_DNA"/>
</dbReference>
<evidence type="ECO:0000313" key="3">
    <source>
        <dbReference type="Proteomes" id="UP000475862"/>
    </source>
</evidence>
<sequence length="192" mass="22794">MESREYSQFGEFLYPAATAMRACGAFTYNDIDTKSANSIKYITKQKKKWASGYRSTLQEEQLIRNLFFWSSKIFLPTLQKKIRIKIENFSVFELQPYKKIDSVENWFCVKIPVFPSFFFLFFSIFLKTVGKRKLFTSIMHQGYSLLHRKPPPLFEIGALFRLVMMCTDTKKKKKKKNIHHCKINTFFTPFKI</sequence>
<gene>
    <name evidence="2" type="ORF">AGLY_001830</name>
</gene>
<dbReference type="AlphaFoldDB" id="A0A6G0U4U1"/>
<feature type="transmembrane region" description="Helical" evidence="1">
    <location>
        <begin position="107"/>
        <end position="130"/>
    </location>
</feature>
<keyword evidence="3" id="KW-1185">Reference proteome</keyword>
<reference evidence="2 3" key="1">
    <citation type="submission" date="2019-08" db="EMBL/GenBank/DDBJ databases">
        <title>The genome of the soybean aphid Biotype 1, its phylome, world population structure and adaptation to the North American continent.</title>
        <authorList>
            <person name="Giordano R."/>
            <person name="Donthu R.K."/>
            <person name="Hernandez A.G."/>
            <person name="Wright C.L."/>
            <person name="Zimin A.V."/>
        </authorList>
    </citation>
    <scope>NUCLEOTIDE SEQUENCE [LARGE SCALE GENOMIC DNA]</scope>
    <source>
        <tissue evidence="2">Whole aphids</tissue>
    </source>
</reference>
<keyword evidence="1" id="KW-1133">Transmembrane helix</keyword>
<keyword evidence="1" id="KW-0472">Membrane</keyword>
<organism evidence="2 3">
    <name type="scientific">Aphis glycines</name>
    <name type="common">Soybean aphid</name>
    <dbReference type="NCBI Taxonomy" id="307491"/>
    <lineage>
        <taxon>Eukaryota</taxon>
        <taxon>Metazoa</taxon>
        <taxon>Ecdysozoa</taxon>
        <taxon>Arthropoda</taxon>
        <taxon>Hexapoda</taxon>
        <taxon>Insecta</taxon>
        <taxon>Pterygota</taxon>
        <taxon>Neoptera</taxon>
        <taxon>Paraneoptera</taxon>
        <taxon>Hemiptera</taxon>
        <taxon>Sternorrhyncha</taxon>
        <taxon>Aphidomorpha</taxon>
        <taxon>Aphidoidea</taxon>
        <taxon>Aphididae</taxon>
        <taxon>Aphidini</taxon>
        <taxon>Aphis</taxon>
        <taxon>Aphis</taxon>
    </lineage>
</organism>
<proteinExistence type="predicted"/>
<accession>A0A6G0U4U1</accession>
<comment type="caution">
    <text evidence="2">The sequence shown here is derived from an EMBL/GenBank/DDBJ whole genome shotgun (WGS) entry which is preliminary data.</text>
</comment>
<name>A0A6G0U4U1_APHGL</name>
<dbReference type="Proteomes" id="UP000475862">
    <property type="component" value="Unassembled WGS sequence"/>
</dbReference>
<evidence type="ECO:0000256" key="1">
    <source>
        <dbReference type="SAM" id="Phobius"/>
    </source>
</evidence>